<comment type="caution">
    <text evidence="1">The sequence shown here is derived from an EMBL/GenBank/DDBJ whole genome shotgun (WGS) entry which is preliminary data.</text>
</comment>
<reference evidence="1" key="1">
    <citation type="submission" date="2023-07" db="EMBL/GenBank/DDBJ databases">
        <title>draft genome sequence of fig (Ficus carica).</title>
        <authorList>
            <person name="Takahashi T."/>
            <person name="Nishimura K."/>
        </authorList>
    </citation>
    <scope>NUCLEOTIDE SEQUENCE</scope>
</reference>
<dbReference type="Proteomes" id="UP001187192">
    <property type="component" value="Unassembled WGS sequence"/>
</dbReference>
<evidence type="ECO:0000313" key="1">
    <source>
        <dbReference type="EMBL" id="GMN54632.1"/>
    </source>
</evidence>
<protein>
    <submittedName>
        <fullName evidence="1">Uncharacterized protein</fullName>
    </submittedName>
</protein>
<gene>
    <name evidence="1" type="ORF">TIFTF001_023766</name>
</gene>
<evidence type="ECO:0000313" key="2">
    <source>
        <dbReference type="Proteomes" id="UP001187192"/>
    </source>
</evidence>
<dbReference type="AlphaFoldDB" id="A0AA88AK69"/>
<keyword evidence="2" id="KW-1185">Reference proteome</keyword>
<sequence length="92" mass="9616">MDLAIEIGDLDDDGRMREEREGWREIRCLTSSTIVDGGEVGRPDLGRRPVGAGLWRDWGGGGADGQGSSAKVASLLIAGVAKGAPSALGEFF</sequence>
<dbReference type="EMBL" id="BTGU01000052">
    <property type="protein sequence ID" value="GMN54632.1"/>
    <property type="molecule type" value="Genomic_DNA"/>
</dbReference>
<accession>A0AA88AK69</accession>
<name>A0AA88AK69_FICCA</name>
<organism evidence="1 2">
    <name type="scientific">Ficus carica</name>
    <name type="common">Common fig</name>
    <dbReference type="NCBI Taxonomy" id="3494"/>
    <lineage>
        <taxon>Eukaryota</taxon>
        <taxon>Viridiplantae</taxon>
        <taxon>Streptophyta</taxon>
        <taxon>Embryophyta</taxon>
        <taxon>Tracheophyta</taxon>
        <taxon>Spermatophyta</taxon>
        <taxon>Magnoliopsida</taxon>
        <taxon>eudicotyledons</taxon>
        <taxon>Gunneridae</taxon>
        <taxon>Pentapetalae</taxon>
        <taxon>rosids</taxon>
        <taxon>fabids</taxon>
        <taxon>Rosales</taxon>
        <taxon>Moraceae</taxon>
        <taxon>Ficeae</taxon>
        <taxon>Ficus</taxon>
    </lineage>
</organism>
<proteinExistence type="predicted"/>